<protein>
    <submittedName>
        <fullName evidence="2">Uncharacterized protein</fullName>
    </submittedName>
</protein>
<reference evidence="2" key="1">
    <citation type="submission" date="2017-09" db="EMBL/GenBank/DDBJ databases">
        <title>Contemporary evolution of a Lepidopteran species, Heliothis virescens, in response to modern agricultural practices.</title>
        <authorList>
            <person name="Fritz M.L."/>
            <person name="Deyonke A.M."/>
            <person name="Papanicolaou A."/>
            <person name="Micinski S."/>
            <person name="Westbrook J."/>
            <person name="Gould F."/>
        </authorList>
    </citation>
    <scope>NUCLEOTIDE SEQUENCE [LARGE SCALE GENOMIC DNA]</scope>
    <source>
        <strain evidence="2">HvINT-</strain>
        <tissue evidence="2">Whole body</tissue>
    </source>
</reference>
<keyword evidence="1" id="KW-1133">Transmembrane helix</keyword>
<name>A0A2A4J587_HELVI</name>
<dbReference type="EMBL" id="NWSH01002941">
    <property type="protein sequence ID" value="PCG67245.1"/>
    <property type="molecule type" value="Genomic_DNA"/>
</dbReference>
<evidence type="ECO:0000256" key="1">
    <source>
        <dbReference type="SAM" id="Phobius"/>
    </source>
</evidence>
<accession>A0A2A4J587</accession>
<proteinExistence type="predicted"/>
<keyword evidence="1" id="KW-0472">Membrane</keyword>
<evidence type="ECO:0000313" key="2">
    <source>
        <dbReference type="EMBL" id="PCG67245.1"/>
    </source>
</evidence>
<feature type="transmembrane region" description="Helical" evidence="1">
    <location>
        <begin position="12"/>
        <end position="32"/>
    </location>
</feature>
<sequence>MCGGGGPCPVARGGACDAIMSCIAIAIIFFIFRASGVLDKIFYGLGYAKAKPTAHTRFVPTPGDITECSRNDTEGTTDSTIYQLIDYVDKYGNLFDKYGNLIDKYGNPLDHIFQLPNKLSETNDTEPDLITDGTTNPTTAILYYLV</sequence>
<gene>
    <name evidence="2" type="ORF">B5V51_6662</name>
</gene>
<comment type="caution">
    <text evidence="2">The sequence shown here is derived from an EMBL/GenBank/DDBJ whole genome shotgun (WGS) entry which is preliminary data.</text>
</comment>
<dbReference type="AlphaFoldDB" id="A0A2A4J587"/>
<keyword evidence="1" id="KW-0812">Transmembrane</keyword>
<organism evidence="2">
    <name type="scientific">Heliothis virescens</name>
    <name type="common">Tobacco budworm moth</name>
    <dbReference type="NCBI Taxonomy" id="7102"/>
    <lineage>
        <taxon>Eukaryota</taxon>
        <taxon>Metazoa</taxon>
        <taxon>Ecdysozoa</taxon>
        <taxon>Arthropoda</taxon>
        <taxon>Hexapoda</taxon>
        <taxon>Insecta</taxon>
        <taxon>Pterygota</taxon>
        <taxon>Neoptera</taxon>
        <taxon>Endopterygota</taxon>
        <taxon>Lepidoptera</taxon>
        <taxon>Glossata</taxon>
        <taxon>Ditrysia</taxon>
        <taxon>Noctuoidea</taxon>
        <taxon>Noctuidae</taxon>
        <taxon>Heliothinae</taxon>
        <taxon>Heliothis</taxon>
    </lineage>
</organism>